<name>A0ABY4X871_9SPHN</name>
<evidence type="ECO:0000256" key="2">
    <source>
        <dbReference type="SAM" id="SignalP"/>
    </source>
</evidence>
<dbReference type="Proteomes" id="UP001056937">
    <property type="component" value="Chromosome 1"/>
</dbReference>
<feature type="region of interest" description="Disordered" evidence="1">
    <location>
        <begin position="506"/>
        <end position="525"/>
    </location>
</feature>
<reference evidence="3" key="1">
    <citation type="journal article" date="2022" name="Toxins">
        <title>Genomic Analysis of Sphingopyxis sp. USTB-05 for Biodegrading Cyanobacterial Hepatotoxins.</title>
        <authorList>
            <person name="Liu C."/>
            <person name="Xu Q."/>
            <person name="Zhao Z."/>
            <person name="Zhang H."/>
            <person name="Liu X."/>
            <person name="Yin C."/>
            <person name="Liu Y."/>
            <person name="Yan H."/>
        </authorList>
    </citation>
    <scope>NUCLEOTIDE SEQUENCE</scope>
    <source>
        <strain evidence="3">NBD5</strain>
    </source>
</reference>
<gene>
    <name evidence="3" type="ORF">LHA26_00900</name>
</gene>
<dbReference type="EMBL" id="CP084930">
    <property type="protein sequence ID" value="USI73069.1"/>
    <property type="molecule type" value="Genomic_DNA"/>
</dbReference>
<sequence length="525" mass="54171">MRAEGRPAAATALLLAALAATLPAAASVPRAPAAPRVAAASADDARLLAQAADRADAGDCAGVLALLDPLVAGAAPVASGTRFSAQLLRMPCLAATGRGKEVAPVLAELQARAPHHPLVRAFEIFIAADQGRFDAAADGLAAIADEGSPALQLMPSSLWRALAQRLTVAGDIARRDRTALALARAGWTPEDRPELAESLALQGIGTLLDSGETAQARALLARVQRPAALWDMAIQRRYAPLWPAIEARLGAASGVAADRFARTALAAFAAAPNEDRARLDAVRAFIALGRGADAERTAAPVAAVPGLGEDRLDMALDDATAKSARGAGQAAIDRVLPFARLDLARTPEATAAIIVLGELYEEAGDHAAALALARTTLARNGPFSAFGTAWLRRTEVCALAGLGEQAQAARAADAMRATAGDNQPAAVEAALCANQDDAAERLAIAALATRDGASRLAEQFQPQGAFFLHPPGRMRARWAALLARPAVRAAFDRVARILPERLWPAATPRALPAPPPPPADGLTST</sequence>
<evidence type="ECO:0000256" key="1">
    <source>
        <dbReference type="SAM" id="MobiDB-lite"/>
    </source>
</evidence>
<keyword evidence="4" id="KW-1185">Reference proteome</keyword>
<feature type="chain" id="PRO_5045700447" description="Tetratricopeptide repeat protein" evidence="2">
    <location>
        <begin position="27"/>
        <end position="525"/>
    </location>
</feature>
<evidence type="ECO:0000313" key="4">
    <source>
        <dbReference type="Proteomes" id="UP001056937"/>
    </source>
</evidence>
<protein>
    <recommendedName>
        <fullName evidence="5">Tetratricopeptide repeat protein</fullName>
    </recommendedName>
</protein>
<dbReference type="RefSeq" id="WP_252166881.1">
    <property type="nucleotide sequence ID" value="NZ_CP084930.1"/>
</dbReference>
<proteinExistence type="predicted"/>
<evidence type="ECO:0008006" key="5">
    <source>
        <dbReference type="Google" id="ProtNLM"/>
    </source>
</evidence>
<accession>A0ABY4X871</accession>
<evidence type="ECO:0000313" key="3">
    <source>
        <dbReference type="EMBL" id="USI73069.1"/>
    </source>
</evidence>
<feature type="signal peptide" evidence="2">
    <location>
        <begin position="1"/>
        <end position="26"/>
    </location>
</feature>
<organism evidence="3 4">
    <name type="scientific">Sphingomonas morindae</name>
    <dbReference type="NCBI Taxonomy" id="1541170"/>
    <lineage>
        <taxon>Bacteria</taxon>
        <taxon>Pseudomonadati</taxon>
        <taxon>Pseudomonadota</taxon>
        <taxon>Alphaproteobacteria</taxon>
        <taxon>Sphingomonadales</taxon>
        <taxon>Sphingomonadaceae</taxon>
        <taxon>Sphingomonas</taxon>
    </lineage>
</organism>
<keyword evidence="2" id="KW-0732">Signal</keyword>